<evidence type="ECO:0000313" key="2">
    <source>
        <dbReference type="EMBL" id="MVO88356.1"/>
    </source>
</evidence>
<keyword evidence="3" id="KW-1185">Reference proteome</keyword>
<dbReference type="SUPFAM" id="SSF53335">
    <property type="entry name" value="S-adenosyl-L-methionine-dependent methyltransferases"/>
    <property type="match status" value="1"/>
</dbReference>
<dbReference type="Gene3D" id="3.40.50.150">
    <property type="entry name" value="Vaccinia Virus protein VP39"/>
    <property type="match status" value="1"/>
</dbReference>
<evidence type="ECO:0000313" key="3">
    <source>
        <dbReference type="Proteomes" id="UP000483802"/>
    </source>
</evidence>
<dbReference type="Pfam" id="PF08241">
    <property type="entry name" value="Methyltransf_11"/>
    <property type="match status" value="1"/>
</dbReference>
<feature type="domain" description="Methyltransferase type 11" evidence="1">
    <location>
        <begin position="51"/>
        <end position="144"/>
    </location>
</feature>
<dbReference type="CDD" id="cd02440">
    <property type="entry name" value="AdoMet_MTases"/>
    <property type="match status" value="1"/>
</dbReference>
<dbReference type="EMBL" id="WPNZ01000016">
    <property type="protein sequence ID" value="MVO88356.1"/>
    <property type="molecule type" value="Genomic_DNA"/>
</dbReference>
<dbReference type="GO" id="GO:0008757">
    <property type="term" value="F:S-adenosylmethionine-dependent methyltransferase activity"/>
    <property type="evidence" value="ECO:0007669"/>
    <property type="project" value="InterPro"/>
</dbReference>
<dbReference type="InterPro" id="IPR029063">
    <property type="entry name" value="SAM-dependent_MTases_sf"/>
</dbReference>
<dbReference type="InterPro" id="IPR052356">
    <property type="entry name" value="Thiol_S-MT"/>
</dbReference>
<dbReference type="PANTHER" id="PTHR45036">
    <property type="entry name" value="METHYLTRANSFERASE LIKE 7B"/>
    <property type="match status" value="1"/>
</dbReference>
<dbReference type="GO" id="GO:0032259">
    <property type="term" value="P:methylation"/>
    <property type="evidence" value="ECO:0007669"/>
    <property type="project" value="UniProtKB-KW"/>
</dbReference>
<accession>A0A6L6X3S7</accession>
<dbReference type="Proteomes" id="UP000483802">
    <property type="component" value="Unassembled WGS sequence"/>
</dbReference>
<name>A0A6L6X3S7_9ACTN</name>
<evidence type="ECO:0000259" key="1">
    <source>
        <dbReference type="Pfam" id="PF08241"/>
    </source>
</evidence>
<keyword evidence="2" id="KW-0808">Transferase</keyword>
<dbReference type="AlphaFoldDB" id="A0A6L6X3S7"/>
<dbReference type="PANTHER" id="PTHR45036:SF1">
    <property type="entry name" value="METHYLTRANSFERASE LIKE 7A"/>
    <property type="match status" value="1"/>
</dbReference>
<reference evidence="2 3" key="1">
    <citation type="submission" date="2019-11" db="EMBL/GenBank/DDBJ databases">
        <title>Streptomyces typhae sp. nov., a novel endophytic actinomycete isolated from the root of cattail pollen (Typha angustifolia L.).</title>
        <authorList>
            <person name="Peng C."/>
        </authorList>
    </citation>
    <scope>NUCLEOTIDE SEQUENCE [LARGE SCALE GENOMIC DNA]</scope>
    <source>
        <strain evidence="3">p1417</strain>
    </source>
</reference>
<keyword evidence="2" id="KW-0489">Methyltransferase</keyword>
<comment type="caution">
    <text evidence="2">The sequence shown here is derived from an EMBL/GenBank/DDBJ whole genome shotgun (WGS) entry which is preliminary data.</text>
</comment>
<dbReference type="RefSeq" id="WP_157167796.1">
    <property type="nucleotide sequence ID" value="NZ_WPNZ01000016.1"/>
</dbReference>
<sequence length="233" mass="24756">MPPPSARPAPRDAVHHPVFARFYARQSVAAERVVAPHRTELLHGVGGRVIEVGAGNGLNFAHYPATVAEVVAIEPERLLRGLAVSAALRAEVPVDVVPGAAEALPVKSEAFDYAVTSLVLCSVRDVPRALAELRRVLRPGGELRFFEHGRAPGTAMATAQRALDRTVWPLLFGGCHVGRDTVGALRAAGFELRPYRQVMVPAHGPRLPTSYCVLGSARRPPEAGPADLAGQGV</sequence>
<gene>
    <name evidence="2" type="ORF">GPA10_27230</name>
</gene>
<protein>
    <submittedName>
        <fullName evidence="2">Methyltransferase domain-containing protein</fullName>
    </submittedName>
</protein>
<dbReference type="InterPro" id="IPR013216">
    <property type="entry name" value="Methyltransf_11"/>
</dbReference>
<organism evidence="2 3">
    <name type="scientific">Streptomyces typhae</name>
    <dbReference type="NCBI Taxonomy" id="2681492"/>
    <lineage>
        <taxon>Bacteria</taxon>
        <taxon>Bacillati</taxon>
        <taxon>Actinomycetota</taxon>
        <taxon>Actinomycetes</taxon>
        <taxon>Kitasatosporales</taxon>
        <taxon>Streptomycetaceae</taxon>
        <taxon>Streptomyces</taxon>
    </lineage>
</organism>
<proteinExistence type="predicted"/>